<dbReference type="EMBL" id="MH651182">
    <property type="protein sequence ID" value="AXQ64492.1"/>
    <property type="molecule type" value="Genomic_DNA"/>
</dbReference>
<organism evidence="1 2">
    <name type="scientific">Gordonia phage Neville</name>
    <dbReference type="NCBI Taxonomy" id="2301693"/>
    <lineage>
        <taxon>Viruses</taxon>
        <taxon>Duplodnaviria</taxon>
        <taxon>Heunggongvirae</taxon>
        <taxon>Uroviricota</taxon>
        <taxon>Caudoviricetes</taxon>
        <taxon>Deeyouvirinae</taxon>
        <taxon>Nevillevirus</taxon>
        <taxon>Nevillevirus neville</taxon>
    </lineage>
</organism>
<keyword evidence="2" id="KW-1185">Reference proteome</keyword>
<dbReference type="GeneID" id="70080502"/>
<accession>A0A385E0U6</accession>
<reference evidence="1 2" key="1">
    <citation type="submission" date="2018-07" db="EMBL/GenBank/DDBJ databases">
        <authorList>
            <person name="Bragdon E."/>
            <person name="Orellana H."/>
            <person name="Sterchele H."/>
            <person name="Molloy S.D."/>
            <person name="Garlena R.A."/>
            <person name="Russell D.A."/>
            <person name="Pope W.H."/>
            <person name="Jacobs-Sera D."/>
            <person name="Hatfull G.F."/>
        </authorList>
    </citation>
    <scope>NUCLEOTIDE SEQUENCE [LARGE SCALE GENOMIC DNA]</scope>
</reference>
<evidence type="ECO:0000313" key="2">
    <source>
        <dbReference type="Proteomes" id="UP000261731"/>
    </source>
</evidence>
<dbReference type="Proteomes" id="UP000261731">
    <property type="component" value="Segment"/>
</dbReference>
<protein>
    <submittedName>
        <fullName evidence="1">Uncharacterized protein</fullName>
    </submittedName>
</protein>
<sequence length="27" mass="2904">MGLIFISTSMFDEDMCQLVGPVGVQEG</sequence>
<proteinExistence type="predicted"/>
<dbReference type="KEGG" id="vg:70080502"/>
<gene>
    <name evidence="1" type="primary">44</name>
    <name evidence="1" type="ORF">SEA_NEVILLE_44</name>
</gene>
<name>A0A385E0U6_9CAUD</name>
<evidence type="ECO:0000313" key="1">
    <source>
        <dbReference type="EMBL" id="AXQ64492.1"/>
    </source>
</evidence>
<dbReference type="RefSeq" id="YP_010245900.1">
    <property type="nucleotide sequence ID" value="NC_060131.1"/>
</dbReference>